<sequence>MRALVITHNITRRDSMSIEKYLNEVSKYDVLTPEEELRLFRRFKDGDEAAFQKIIRSNLRFVISVAKQYQHTGLSLDDLINEGNIGLIKAAQRFDETRGFKFISYAVWWIRQSILQAIGEKSKKIRLPANYQSRIQEVVRTRNELYQELEREPSLAEIAAVTDLKESDIENCLRDVKYCKSLNEPVGEDEDSASLEEMLADAVLPSPDSDLVGTESLRIELTELLGSLSAREAEILSMYFGLNRKQPLSLQDISDYLDLSRERVRQIKDRALRKLKRKIFNEGMVFSVN</sequence>
<dbReference type="PANTHER" id="PTHR30603:SF47">
    <property type="entry name" value="RNA POLYMERASE SIGMA FACTOR SIGD, CHLOROPLASTIC"/>
    <property type="match status" value="1"/>
</dbReference>
<keyword evidence="10" id="KW-1185">Reference proteome</keyword>
<accession>A0A2D0N6B6</accession>
<dbReference type="InterPro" id="IPR036388">
    <property type="entry name" value="WH-like_DNA-bd_sf"/>
</dbReference>
<dbReference type="Gene3D" id="1.10.10.10">
    <property type="entry name" value="Winged helix-like DNA-binding domain superfamily/Winged helix DNA-binding domain"/>
    <property type="match status" value="2"/>
</dbReference>
<keyword evidence="2" id="KW-0731">Sigma factor</keyword>
<proteinExistence type="predicted"/>
<reference evidence="9 10" key="1">
    <citation type="submission" date="2017-10" db="EMBL/GenBank/DDBJ databases">
        <title>The draft genome sequence of Lewinella nigricans NBRC 102662.</title>
        <authorList>
            <person name="Wang K."/>
        </authorList>
    </citation>
    <scope>NUCLEOTIDE SEQUENCE [LARGE SCALE GENOMIC DNA]</scope>
    <source>
        <strain evidence="9 10">NBRC 102662</strain>
    </source>
</reference>
<dbReference type="InterPro" id="IPR009042">
    <property type="entry name" value="RNA_pol_sigma70_r1_2"/>
</dbReference>
<evidence type="ECO:0000313" key="9">
    <source>
        <dbReference type="EMBL" id="PHN04072.1"/>
    </source>
</evidence>
<dbReference type="InterPro" id="IPR013325">
    <property type="entry name" value="RNA_pol_sigma_r2"/>
</dbReference>
<comment type="caution">
    <text evidence="9">The sequence shown here is derived from an EMBL/GenBank/DDBJ whole genome shotgun (WGS) entry which is preliminary data.</text>
</comment>
<feature type="domain" description="RNA polymerase sigma-70 region 4" evidence="8">
    <location>
        <begin position="224"/>
        <end position="276"/>
    </location>
</feature>
<dbReference type="Pfam" id="PF04542">
    <property type="entry name" value="Sigma70_r2"/>
    <property type="match status" value="1"/>
</dbReference>
<dbReference type="NCBIfam" id="TIGR02937">
    <property type="entry name" value="sigma70-ECF"/>
    <property type="match status" value="1"/>
</dbReference>
<dbReference type="InterPro" id="IPR007627">
    <property type="entry name" value="RNA_pol_sigma70_r2"/>
</dbReference>
<evidence type="ECO:0000256" key="1">
    <source>
        <dbReference type="ARBA" id="ARBA00023015"/>
    </source>
</evidence>
<evidence type="ECO:0000313" key="10">
    <source>
        <dbReference type="Proteomes" id="UP000223913"/>
    </source>
</evidence>
<evidence type="ECO:0000259" key="7">
    <source>
        <dbReference type="Pfam" id="PF04542"/>
    </source>
</evidence>
<feature type="domain" description="RNA polymerase sigma-70 region 2" evidence="7">
    <location>
        <begin position="55"/>
        <end position="120"/>
    </location>
</feature>
<feature type="domain" description="RNA polymerase sigma-70 region 1.2" evidence="5">
    <location>
        <begin position="17"/>
        <end position="49"/>
    </location>
</feature>
<dbReference type="Gene3D" id="1.10.601.10">
    <property type="entry name" value="RNA Polymerase Primary Sigma Factor"/>
    <property type="match status" value="1"/>
</dbReference>
<dbReference type="InterPro" id="IPR013324">
    <property type="entry name" value="RNA_pol_sigma_r3/r4-like"/>
</dbReference>
<dbReference type="EMBL" id="PDUD01000027">
    <property type="protein sequence ID" value="PHN04072.1"/>
    <property type="molecule type" value="Genomic_DNA"/>
</dbReference>
<evidence type="ECO:0000256" key="3">
    <source>
        <dbReference type="ARBA" id="ARBA00023125"/>
    </source>
</evidence>
<dbReference type="PIRSF" id="PIRSF000770">
    <property type="entry name" value="RNA_pol_sigma-SigE/K"/>
    <property type="match status" value="1"/>
</dbReference>
<organism evidence="9 10">
    <name type="scientific">Flavilitoribacter nigricans (strain ATCC 23147 / DSM 23189 / NBRC 102662 / NCIMB 1420 / SS-2)</name>
    <name type="common">Lewinella nigricans</name>
    <dbReference type="NCBI Taxonomy" id="1122177"/>
    <lineage>
        <taxon>Bacteria</taxon>
        <taxon>Pseudomonadati</taxon>
        <taxon>Bacteroidota</taxon>
        <taxon>Saprospiria</taxon>
        <taxon>Saprospirales</taxon>
        <taxon>Lewinellaceae</taxon>
        <taxon>Flavilitoribacter</taxon>
    </lineage>
</organism>
<dbReference type="SUPFAM" id="SSF88659">
    <property type="entry name" value="Sigma3 and sigma4 domains of RNA polymerase sigma factors"/>
    <property type="match status" value="2"/>
</dbReference>
<keyword evidence="4" id="KW-0804">Transcription</keyword>
<dbReference type="InterPro" id="IPR014284">
    <property type="entry name" value="RNA_pol_sigma-70_dom"/>
</dbReference>
<evidence type="ECO:0000259" key="5">
    <source>
        <dbReference type="Pfam" id="PF00140"/>
    </source>
</evidence>
<dbReference type="OrthoDB" id="9809557at2"/>
<evidence type="ECO:0000259" key="8">
    <source>
        <dbReference type="Pfam" id="PF04545"/>
    </source>
</evidence>
<evidence type="ECO:0000256" key="2">
    <source>
        <dbReference type="ARBA" id="ARBA00023082"/>
    </source>
</evidence>
<dbReference type="RefSeq" id="WP_099152458.1">
    <property type="nucleotide sequence ID" value="NZ_PDUD01000027.1"/>
</dbReference>
<dbReference type="Proteomes" id="UP000223913">
    <property type="component" value="Unassembled WGS sequence"/>
</dbReference>
<name>A0A2D0N6B6_FLAN2</name>
<keyword evidence="3" id="KW-0238">DNA-binding</keyword>
<dbReference type="PANTHER" id="PTHR30603">
    <property type="entry name" value="RNA POLYMERASE SIGMA FACTOR RPO"/>
    <property type="match status" value="1"/>
</dbReference>
<dbReference type="PRINTS" id="PR00046">
    <property type="entry name" value="SIGMA70FCT"/>
</dbReference>
<dbReference type="InterPro" id="IPR007630">
    <property type="entry name" value="RNA_pol_sigma70_r4"/>
</dbReference>
<dbReference type="CDD" id="cd06171">
    <property type="entry name" value="Sigma70_r4"/>
    <property type="match status" value="1"/>
</dbReference>
<dbReference type="GO" id="GO:0016987">
    <property type="term" value="F:sigma factor activity"/>
    <property type="evidence" value="ECO:0007669"/>
    <property type="project" value="UniProtKB-KW"/>
</dbReference>
<evidence type="ECO:0000259" key="6">
    <source>
        <dbReference type="Pfam" id="PF04539"/>
    </source>
</evidence>
<dbReference type="Pfam" id="PF04539">
    <property type="entry name" value="Sigma70_r3"/>
    <property type="match status" value="1"/>
</dbReference>
<dbReference type="SUPFAM" id="SSF88946">
    <property type="entry name" value="Sigma2 domain of RNA polymerase sigma factors"/>
    <property type="match status" value="1"/>
</dbReference>
<dbReference type="GO" id="GO:0006352">
    <property type="term" value="P:DNA-templated transcription initiation"/>
    <property type="evidence" value="ECO:0007669"/>
    <property type="project" value="InterPro"/>
</dbReference>
<dbReference type="GO" id="GO:0003677">
    <property type="term" value="F:DNA binding"/>
    <property type="evidence" value="ECO:0007669"/>
    <property type="project" value="UniProtKB-KW"/>
</dbReference>
<dbReference type="InterPro" id="IPR050239">
    <property type="entry name" value="Sigma-70_RNA_pol_init_factors"/>
</dbReference>
<dbReference type="Pfam" id="PF00140">
    <property type="entry name" value="Sigma70_r1_2"/>
    <property type="match status" value="1"/>
</dbReference>
<dbReference type="Pfam" id="PF04545">
    <property type="entry name" value="Sigma70_r4"/>
    <property type="match status" value="1"/>
</dbReference>
<evidence type="ECO:0000256" key="4">
    <source>
        <dbReference type="ARBA" id="ARBA00023163"/>
    </source>
</evidence>
<dbReference type="InterPro" id="IPR007624">
    <property type="entry name" value="RNA_pol_sigma70_r3"/>
</dbReference>
<keyword evidence="1" id="KW-0805">Transcription regulation</keyword>
<feature type="domain" description="RNA polymerase sigma-70 region 3" evidence="6">
    <location>
        <begin position="134"/>
        <end position="208"/>
    </location>
</feature>
<protein>
    <submittedName>
        <fullName evidence="9">RNA polymerase subunit sigma</fullName>
    </submittedName>
</protein>
<dbReference type="AlphaFoldDB" id="A0A2D0N6B6"/>
<dbReference type="InterPro" id="IPR000943">
    <property type="entry name" value="RNA_pol_sigma70"/>
</dbReference>
<gene>
    <name evidence="9" type="ORF">CRP01_23020</name>
</gene>